<name>A0A371IXL9_9FIRM</name>
<dbReference type="OrthoDB" id="1752667at2"/>
<keyword evidence="2" id="KW-1185">Reference proteome</keyword>
<dbReference type="EMBL" id="NOJY02000097">
    <property type="protein sequence ID" value="RDY25223.1"/>
    <property type="molecule type" value="Genomic_DNA"/>
</dbReference>
<dbReference type="Proteomes" id="UP000215694">
    <property type="component" value="Unassembled WGS sequence"/>
</dbReference>
<reference evidence="1 2" key="1">
    <citation type="journal article" date="2017" name="Genome Announc.">
        <title>Draft Genome Sequence of Romboutsia weinsteinii sp. nov. Strain CCRI-19649(T) Isolated from Surface Water.</title>
        <authorList>
            <person name="Maheux A.F."/>
            <person name="Boudreau D.K."/>
            <person name="Berube E."/>
            <person name="Boissinot M."/>
            <person name="Cantin P."/>
            <person name="Raymond F."/>
            <person name="Corbeil J."/>
            <person name="Omar R.F."/>
            <person name="Bergeron M.G."/>
        </authorList>
    </citation>
    <scope>NUCLEOTIDE SEQUENCE [LARGE SCALE GENOMIC DNA]</scope>
    <source>
        <strain evidence="1 2">CCRI-19649</strain>
    </source>
</reference>
<protein>
    <submittedName>
        <fullName evidence="1">Uncharacterized protein</fullName>
    </submittedName>
</protein>
<accession>A0A371IXL9</accession>
<evidence type="ECO:0000313" key="1">
    <source>
        <dbReference type="EMBL" id="RDY25223.1"/>
    </source>
</evidence>
<sequence length="115" mass="13402">MGKLKGKTLSDSLDSLKSFHEIHDFECSEFDVGIKVVSKLNNKVILDKHVPVRVVLDKDRQYINIIWQEAGVKNFRSKQLFERYNPNFNEMILDENNNSLEINSTDSDKILIINY</sequence>
<proteinExistence type="predicted"/>
<dbReference type="AlphaFoldDB" id="A0A371IXL9"/>
<organism evidence="1 2">
    <name type="scientific">Romboutsia weinsteinii</name>
    <dbReference type="NCBI Taxonomy" id="2020949"/>
    <lineage>
        <taxon>Bacteria</taxon>
        <taxon>Bacillati</taxon>
        <taxon>Bacillota</taxon>
        <taxon>Clostridia</taxon>
        <taxon>Peptostreptococcales</taxon>
        <taxon>Peptostreptococcaceae</taxon>
        <taxon>Romboutsia</taxon>
    </lineage>
</organism>
<gene>
    <name evidence="1" type="ORF">CHL78_019330</name>
</gene>
<dbReference type="RefSeq" id="WP_094367315.1">
    <property type="nucleotide sequence ID" value="NZ_NOJY02000097.1"/>
</dbReference>
<comment type="caution">
    <text evidence="1">The sequence shown here is derived from an EMBL/GenBank/DDBJ whole genome shotgun (WGS) entry which is preliminary data.</text>
</comment>
<evidence type="ECO:0000313" key="2">
    <source>
        <dbReference type="Proteomes" id="UP000215694"/>
    </source>
</evidence>